<protein>
    <submittedName>
        <fullName evidence="8">Bacterial type II secretion system protein F domain protein</fullName>
    </submittedName>
</protein>
<dbReference type="PANTHER" id="PTHR35007">
    <property type="entry name" value="INTEGRAL MEMBRANE PROTEIN-RELATED"/>
    <property type="match status" value="1"/>
</dbReference>
<reference evidence="8 9" key="1">
    <citation type="submission" date="2019-11" db="EMBL/GenBank/DDBJ databases">
        <authorList>
            <person name="Criscuolo A."/>
        </authorList>
    </citation>
    <scope>NUCLEOTIDE SEQUENCE [LARGE SCALE GENOMIC DNA]</scope>
    <source>
        <strain evidence="8">CIP111667</strain>
    </source>
</reference>
<accession>A0A7M4DM65</accession>
<organism evidence="8 9">
    <name type="scientific">Occultella aeris</name>
    <dbReference type="NCBI Taxonomy" id="2761496"/>
    <lineage>
        <taxon>Bacteria</taxon>
        <taxon>Bacillati</taxon>
        <taxon>Actinomycetota</taxon>
        <taxon>Actinomycetes</taxon>
        <taxon>Micrococcales</taxon>
        <taxon>Ruaniaceae</taxon>
        <taxon>Occultella</taxon>
    </lineage>
</organism>
<keyword evidence="9" id="KW-1185">Reference proteome</keyword>
<proteinExistence type="predicted"/>
<gene>
    <name evidence="8" type="ORF">HALOF300_03233</name>
</gene>
<dbReference type="GO" id="GO:0005886">
    <property type="term" value="C:plasma membrane"/>
    <property type="evidence" value="ECO:0007669"/>
    <property type="project" value="UniProtKB-SubCell"/>
</dbReference>
<comment type="subcellular location">
    <subcellularLocation>
        <location evidence="1">Cell membrane</location>
        <topology evidence="1">Multi-pass membrane protein</topology>
    </subcellularLocation>
</comment>
<keyword evidence="5 6" id="KW-0472">Membrane</keyword>
<keyword evidence="4 6" id="KW-1133">Transmembrane helix</keyword>
<evidence type="ECO:0000259" key="7">
    <source>
        <dbReference type="Pfam" id="PF00482"/>
    </source>
</evidence>
<name>A0A7M4DM65_9MICO</name>
<feature type="transmembrane region" description="Helical" evidence="6">
    <location>
        <begin position="6"/>
        <end position="26"/>
    </location>
</feature>
<keyword evidence="3 6" id="KW-0812">Transmembrane</keyword>
<evidence type="ECO:0000313" key="8">
    <source>
        <dbReference type="EMBL" id="VZO38397.1"/>
    </source>
</evidence>
<evidence type="ECO:0000256" key="3">
    <source>
        <dbReference type="ARBA" id="ARBA00022692"/>
    </source>
</evidence>
<evidence type="ECO:0000256" key="4">
    <source>
        <dbReference type="ARBA" id="ARBA00022989"/>
    </source>
</evidence>
<feature type="domain" description="Type II secretion system protein GspF" evidence="7">
    <location>
        <begin position="178"/>
        <end position="301"/>
    </location>
</feature>
<dbReference type="AlphaFoldDB" id="A0A7M4DM65"/>
<evidence type="ECO:0000256" key="2">
    <source>
        <dbReference type="ARBA" id="ARBA00022475"/>
    </source>
</evidence>
<sequence>MSLENPALTGAALGLMFGVGLCLVLWRVSARRVRLIDRVSPYLRDRPTTSRLLVTQQPITPFPTLERLLRPVVADAARLLERLGSSAVGIRGRLVRAGSSATVEQFRTEQVIWAALGLTAGLVAALVLGVARGAGIVPLTVLVLLCAIGGALARDQWLSQQVSARERRMIAEFPTVAELLALAVGAGEAPVAALDRVSRTTTGELSGEIGRTLAEVRSGIPLTQALDRMSARVALPSISRFTEGVATAVERGTPLADVLRAQAQDAREVGQRALMEEGGKREILMMIPVVFVLLPTSVLFAVFPGISVLRVGL</sequence>
<evidence type="ECO:0000256" key="5">
    <source>
        <dbReference type="ARBA" id="ARBA00023136"/>
    </source>
</evidence>
<feature type="transmembrane region" description="Helical" evidence="6">
    <location>
        <begin position="111"/>
        <end position="130"/>
    </location>
</feature>
<dbReference type="EMBL" id="CACRYJ010000046">
    <property type="protein sequence ID" value="VZO38397.1"/>
    <property type="molecule type" value="Genomic_DNA"/>
</dbReference>
<feature type="transmembrane region" description="Helical" evidence="6">
    <location>
        <begin position="283"/>
        <end position="306"/>
    </location>
</feature>
<dbReference type="InterPro" id="IPR018076">
    <property type="entry name" value="T2SS_GspF_dom"/>
</dbReference>
<evidence type="ECO:0000256" key="6">
    <source>
        <dbReference type="SAM" id="Phobius"/>
    </source>
</evidence>
<dbReference type="Proteomes" id="UP000419743">
    <property type="component" value="Unassembled WGS sequence"/>
</dbReference>
<dbReference type="RefSeq" id="WP_156741904.1">
    <property type="nucleotide sequence ID" value="NZ_CACRYJ010000046.1"/>
</dbReference>
<comment type="caution">
    <text evidence="8">The sequence shown here is derived from an EMBL/GenBank/DDBJ whole genome shotgun (WGS) entry which is preliminary data.</text>
</comment>
<dbReference type="Pfam" id="PF00482">
    <property type="entry name" value="T2SSF"/>
    <property type="match status" value="1"/>
</dbReference>
<evidence type="ECO:0000256" key="1">
    <source>
        <dbReference type="ARBA" id="ARBA00004651"/>
    </source>
</evidence>
<feature type="transmembrane region" description="Helical" evidence="6">
    <location>
        <begin position="136"/>
        <end position="153"/>
    </location>
</feature>
<dbReference type="PANTHER" id="PTHR35007:SF2">
    <property type="entry name" value="PILUS ASSEMBLE PROTEIN"/>
    <property type="match status" value="1"/>
</dbReference>
<keyword evidence="2" id="KW-1003">Cell membrane</keyword>
<evidence type="ECO:0000313" key="9">
    <source>
        <dbReference type="Proteomes" id="UP000419743"/>
    </source>
</evidence>